<keyword evidence="3" id="KW-1185">Reference proteome</keyword>
<evidence type="ECO:0000313" key="2">
    <source>
        <dbReference type="EnsemblPlants" id="ORGLA03G0144200.1"/>
    </source>
</evidence>
<evidence type="ECO:0000256" key="1">
    <source>
        <dbReference type="SAM" id="MobiDB-lite"/>
    </source>
</evidence>
<feature type="compositionally biased region" description="Low complexity" evidence="1">
    <location>
        <begin position="28"/>
        <end position="39"/>
    </location>
</feature>
<feature type="compositionally biased region" description="Pro residues" evidence="1">
    <location>
        <begin position="50"/>
        <end position="59"/>
    </location>
</feature>
<dbReference type="Gramene" id="ORGLA03G0144200.1">
    <property type="protein sequence ID" value="ORGLA03G0144200.1"/>
    <property type="gene ID" value="ORGLA03G0144200"/>
</dbReference>
<organism evidence="2 3">
    <name type="scientific">Oryza glaberrima</name>
    <name type="common">African rice</name>
    <dbReference type="NCBI Taxonomy" id="4538"/>
    <lineage>
        <taxon>Eukaryota</taxon>
        <taxon>Viridiplantae</taxon>
        <taxon>Streptophyta</taxon>
        <taxon>Embryophyta</taxon>
        <taxon>Tracheophyta</taxon>
        <taxon>Spermatophyta</taxon>
        <taxon>Magnoliopsida</taxon>
        <taxon>Liliopsida</taxon>
        <taxon>Poales</taxon>
        <taxon>Poaceae</taxon>
        <taxon>BOP clade</taxon>
        <taxon>Oryzoideae</taxon>
        <taxon>Oryzeae</taxon>
        <taxon>Oryzinae</taxon>
        <taxon>Oryza</taxon>
    </lineage>
</organism>
<dbReference type="AlphaFoldDB" id="I1PAP6"/>
<reference evidence="2" key="1">
    <citation type="submission" date="2015-06" db="UniProtKB">
        <authorList>
            <consortium name="EnsemblPlants"/>
        </authorList>
    </citation>
    <scope>IDENTIFICATION</scope>
</reference>
<dbReference type="HOGENOM" id="CLU_115153_0_0_1"/>
<protein>
    <submittedName>
        <fullName evidence="2">Uncharacterized protein</fullName>
    </submittedName>
</protein>
<reference evidence="2 3" key="2">
    <citation type="submission" date="2018-04" db="EMBL/GenBank/DDBJ databases">
        <title>OglaRS2 (Oryza glaberrima Reference Sequence Version 2).</title>
        <authorList>
            <person name="Zhang J."/>
            <person name="Kudrna D."/>
            <person name="Lee S."/>
            <person name="Talag J."/>
            <person name="Rajasekar S."/>
            <person name="Wing R.A."/>
        </authorList>
    </citation>
    <scope>NUCLEOTIDE SEQUENCE [LARGE SCALE GENOMIC DNA]</scope>
    <source>
        <strain evidence="2 3">cv. IRGC 96717</strain>
    </source>
</reference>
<proteinExistence type="predicted"/>
<dbReference type="EnsemblPlants" id="ORGLA03G0144200.1">
    <property type="protein sequence ID" value="ORGLA03G0144200.1"/>
    <property type="gene ID" value="ORGLA03G0144200"/>
</dbReference>
<feature type="compositionally biased region" description="Basic residues" evidence="1">
    <location>
        <begin position="40"/>
        <end position="49"/>
    </location>
</feature>
<feature type="region of interest" description="Disordered" evidence="1">
    <location>
        <begin position="28"/>
        <end position="61"/>
    </location>
</feature>
<dbReference type="Proteomes" id="UP000007306">
    <property type="component" value="Chromosome 3"/>
</dbReference>
<sequence>MVDIPAHYPPNPRDNGPLPRLVEIHHAASSGAGAASPRPVARRRCRRLSPHPPAPPPPLAADVAAANASRRICTCRLTGSSGAASLCSPVPAPPPFLPRCTTSAQPSLLPTARYRLFPNKNHELGISFIDKRYTLLASTMLLIRF</sequence>
<name>I1PAP6_ORYGL</name>
<accession>I1PAP6</accession>
<evidence type="ECO:0000313" key="3">
    <source>
        <dbReference type="Proteomes" id="UP000007306"/>
    </source>
</evidence>